<feature type="compositionally biased region" description="Basic and acidic residues" evidence="3">
    <location>
        <begin position="399"/>
        <end position="416"/>
    </location>
</feature>
<evidence type="ECO:0000256" key="3">
    <source>
        <dbReference type="SAM" id="MobiDB-lite"/>
    </source>
</evidence>
<dbReference type="PANTHER" id="PTHR12375">
    <property type="entry name" value="RNA-BINDING PROTEIN LUC7-RELATED"/>
    <property type="match status" value="1"/>
</dbReference>
<sequence length="474" mass="55417">MAKNFMSNILDELMGRDRDALPTDKPRTPKWDDADICTHYLVCFCPHELFVNTKADLGPCAKLHDEQLRKKYQEEANSHRKSVYEAEFIRFAEKMISDIEAKIKRGKMRIALANGPDGGTYAGPGSKNAEKIALLTERINALLSEAEEAGCEGDVEKAQGLMKLCDQLKEEREQLKSNEVSHPWNPDKAMQVCEVCGSYLIIGEAQHRLDDHIMGKQHVGFAMLRKTMDDIRKAKEIRDKEERERMEKEREKRRTGRDMERERDRVVRVERDRSRKDSDRGERKRKSRSKSKDRDVRLRSRDRRRSPEKDKDRKRRSRSRDKKDKEKDHKSSDKDKDKDADRKRDSSKDHKSSKHSDDRKRSKRSRSRSKSRDKDKHKRKRSRSRSKDRKDKDRRKREKDRSDKSDDHRDKKEDKARKHSLSSQEGSRSPIPPPPPPEEVDRKPETEPKPSPPSSLDGANNGDSRDHQEDPVSA</sequence>
<feature type="compositionally biased region" description="Basic and acidic residues" evidence="3">
    <location>
        <begin position="235"/>
        <end position="282"/>
    </location>
</feature>
<feature type="compositionally biased region" description="Basic and acidic residues" evidence="3">
    <location>
        <begin position="463"/>
        <end position="474"/>
    </location>
</feature>
<accession>A0ABP1R9R2</accession>
<name>A0ABP1R9R2_9HEXA</name>
<comment type="caution">
    <text evidence="4">The sequence shown here is derived from an EMBL/GenBank/DDBJ whole genome shotgun (WGS) entry which is preliminary data.</text>
</comment>
<dbReference type="Proteomes" id="UP001642540">
    <property type="component" value="Unassembled WGS sequence"/>
</dbReference>
<comment type="similarity">
    <text evidence="1">Belongs to the Luc7 family.</text>
</comment>
<gene>
    <name evidence="4" type="ORF">ODALV1_LOCUS20429</name>
</gene>
<proteinExistence type="inferred from homology"/>
<organism evidence="4 5">
    <name type="scientific">Orchesella dallaii</name>
    <dbReference type="NCBI Taxonomy" id="48710"/>
    <lineage>
        <taxon>Eukaryota</taxon>
        <taxon>Metazoa</taxon>
        <taxon>Ecdysozoa</taxon>
        <taxon>Arthropoda</taxon>
        <taxon>Hexapoda</taxon>
        <taxon>Collembola</taxon>
        <taxon>Entomobryomorpha</taxon>
        <taxon>Entomobryoidea</taxon>
        <taxon>Orchesellidae</taxon>
        <taxon>Orchesellinae</taxon>
        <taxon>Orchesella</taxon>
    </lineage>
</organism>
<feature type="coiled-coil region" evidence="2">
    <location>
        <begin position="132"/>
        <end position="178"/>
    </location>
</feature>
<feature type="region of interest" description="Disordered" evidence="3">
    <location>
        <begin position="235"/>
        <end position="474"/>
    </location>
</feature>
<dbReference type="EMBL" id="CAXLJM020000068">
    <property type="protein sequence ID" value="CAL8124035.1"/>
    <property type="molecule type" value="Genomic_DNA"/>
</dbReference>
<feature type="compositionally biased region" description="Basic and acidic residues" evidence="3">
    <location>
        <begin position="439"/>
        <end position="448"/>
    </location>
</feature>
<dbReference type="InterPro" id="IPR004882">
    <property type="entry name" value="Luc7-rel"/>
</dbReference>
<evidence type="ECO:0008006" key="6">
    <source>
        <dbReference type="Google" id="ProtNLM"/>
    </source>
</evidence>
<evidence type="ECO:0000256" key="2">
    <source>
        <dbReference type="SAM" id="Coils"/>
    </source>
</evidence>
<keyword evidence="5" id="KW-1185">Reference proteome</keyword>
<feature type="compositionally biased region" description="Basic residues" evidence="3">
    <location>
        <begin position="361"/>
        <end position="398"/>
    </location>
</feature>
<protein>
    <recommendedName>
        <fullName evidence="6">Luc7-like protein 3</fullName>
    </recommendedName>
</protein>
<evidence type="ECO:0000313" key="4">
    <source>
        <dbReference type="EMBL" id="CAL8124035.1"/>
    </source>
</evidence>
<keyword evidence="2" id="KW-0175">Coiled coil</keyword>
<evidence type="ECO:0000256" key="1">
    <source>
        <dbReference type="ARBA" id="ARBA00005655"/>
    </source>
</evidence>
<feature type="compositionally biased region" description="Basic and acidic residues" evidence="3">
    <location>
        <begin position="290"/>
        <end position="311"/>
    </location>
</feature>
<evidence type="ECO:0000313" key="5">
    <source>
        <dbReference type="Proteomes" id="UP001642540"/>
    </source>
</evidence>
<dbReference type="Pfam" id="PF03194">
    <property type="entry name" value="LUC7"/>
    <property type="match status" value="1"/>
</dbReference>
<reference evidence="4 5" key="1">
    <citation type="submission" date="2024-08" db="EMBL/GenBank/DDBJ databases">
        <authorList>
            <person name="Cucini C."/>
            <person name="Frati F."/>
        </authorList>
    </citation>
    <scope>NUCLEOTIDE SEQUENCE [LARGE SCALE GENOMIC DNA]</scope>
</reference>
<feature type="compositionally biased region" description="Basic and acidic residues" evidence="3">
    <location>
        <begin position="321"/>
        <end position="360"/>
    </location>
</feature>